<dbReference type="EMBL" id="CP024621">
    <property type="protein sequence ID" value="QHD48826.1"/>
    <property type="molecule type" value="Genomic_DNA"/>
</dbReference>
<dbReference type="Proteomes" id="UP000463949">
    <property type="component" value="Chromosome"/>
</dbReference>
<organism evidence="1 2">
    <name type="scientific">Vreelandella aquamarina</name>
    <dbReference type="NCBI Taxonomy" id="77097"/>
    <lineage>
        <taxon>Bacteria</taxon>
        <taxon>Pseudomonadati</taxon>
        <taxon>Pseudomonadota</taxon>
        <taxon>Gammaproteobacteria</taxon>
        <taxon>Oceanospirillales</taxon>
        <taxon>Halomonadaceae</taxon>
        <taxon>Vreelandella</taxon>
    </lineage>
</organism>
<gene>
    <name evidence="1" type="ORF">CTT34_03545</name>
</gene>
<sequence>MSILKMNQGLGMAAMLIVISRIKSSKRYEQASTMVFITFRVALCALLVKKKEEKKSRFIITSLGSLLS</sequence>
<accession>A0A857GJS4</accession>
<dbReference type="AlphaFoldDB" id="A0A857GJS4"/>
<proteinExistence type="predicted"/>
<reference evidence="1 2" key="1">
    <citation type="submission" date="2017-10" db="EMBL/GenBank/DDBJ databases">
        <title>Coral associated bacteria.</title>
        <authorList>
            <person name="Wang X."/>
        </authorList>
    </citation>
    <scope>NUCLEOTIDE SEQUENCE [LARGE SCALE GENOMIC DNA]</scope>
    <source>
        <strain evidence="1 2">SCSIO 43005</strain>
    </source>
</reference>
<dbReference type="KEGG" id="hmd:CTT34_03545"/>
<name>A0A857GJS4_9GAMM</name>
<protein>
    <submittedName>
        <fullName evidence="1">Uncharacterized protein</fullName>
    </submittedName>
</protein>
<evidence type="ECO:0000313" key="1">
    <source>
        <dbReference type="EMBL" id="QHD48826.1"/>
    </source>
</evidence>
<evidence type="ECO:0000313" key="2">
    <source>
        <dbReference type="Proteomes" id="UP000463949"/>
    </source>
</evidence>